<dbReference type="GO" id="GO:0009627">
    <property type="term" value="P:systemic acquired resistance"/>
    <property type="evidence" value="ECO:0007669"/>
    <property type="project" value="EnsemblPlants"/>
</dbReference>
<evidence type="ECO:0000313" key="9">
    <source>
        <dbReference type="EMBL" id="OAY38427.1"/>
    </source>
</evidence>
<dbReference type="STRING" id="3983.A0A2C9V3X8"/>
<evidence type="ECO:0000256" key="8">
    <source>
        <dbReference type="SAM" id="Coils"/>
    </source>
</evidence>
<dbReference type="Gramene" id="Manes.10G013600.1.v8.1">
    <property type="protein sequence ID" value="Manes.10G013600.1.v8.1.CDS"/>
    <property type="gene ID" value="Manes.10G013600.v8.1"/>
</dbReference>
<organism evidence="9 10">
    <name type="scientific">Manihot esculenta</name>
    <name type="common">Cassava</name>
    <name type="synonym">Jatropha manihot</name>
    <dbReference type="NCBI Taxonomy" id="3983"/>
    <lineage>
        <taxon>Eukaryota</taxon>
        <taxon>Viridiplantae</taxon>
        <taxon>Streptophyta</taxon>
        <taxon>Embryophyta</taxon>
        <taxon>Tracheophyta</taxon>
        <taxon>Spermatophyta</taxon>
        <taxon>Magnoliopsida</taxon>
        <taxon>eudicotyledons</taxon>
        <taxon>Gunneridae</taxon>
        <taxon>Pentapetalae</taxon>
        <taxon>rosids</taxon>
        <taxon>fabids</taxon>
        <taxon>Malpighiales</taxon>
        <taxon>Euphorbiaceae</taxon>
        <taxon>Crotonoideae</taxon>
        <taxon>Manihoteae</taxon>
        <taxon>Manihot</taxon>
    </lineage>
</organism>
<evidence type="ECO:0000256" key="5">
    <source>
        <dbReference type="ARBA" id="ARBA00023010"/>
    </source>
</evidence>
<keyword evidence="8" id="KW-0175">Coiled coil</keyword>
<comment type="caution">
    <text evidence="9">The sequence shown here is derived from an EMBL/GenBank/DDBJ whole genome shotgun (WGS) entry which is preliminary data.</text>
</comment>
<keyword evidence="2" id="KW-0813">Transport</keyword>
<feature type="coiled-coil region" evidence="8">
    <location>
        <begin position="647"/>
        <end position="695"/>
    </location>
</feature>
<keyword evidence="7" id="KW-0539">Nucleus</keyword>
<dbReference type="OMA" id="VFILFTD"/>
<evidence type="ECO:0000256" key="6">
    <source>
        <dbReference type="ARBA" id="ARBA00023132"/>
    </source>
</evidence>
<dbReference type="GO" id="GO:0006406">
    <property type="term" value="P:mRNA export from nucleus"/>
    <property type="evidence" value="ECO:0000318"/>
    <property type="project" value="GO_Central"/>
</dbReference>
<name>A0A2C9V3X8_MANES</name>
<keyword evidence="3" id="KW-0509">mRNA transport</keyword>
<sequence>MRFNFELTESNVDPSRQSLTPKEEVQWVPLNSHPLFTSLDDGDAAAQAPRNLLAWDGSSRLYYWDSRKHCLHRISIRLGEPEPTSVLASTPSKVLLADVQIDFVVNKISINRNGSALVLAGLDGLCVMYLYGRTSDKDKAIVCRTVSVGSQIYFNESNLIRALQVAWHPYSDTHIGILSSDSVFRIFNLSSDLLQPEQEFYLQPVEPGRSRRAASICPADFSFGGDHLWDRFSVFVLFGDGSVYILCPIVPFGSVHKWESILEIYSDAHTFGLKSANQTAVSNSNLAISWLEATFPEFNNEAMDGENLLALKARPYALFDASLCLQGPLQKVHHRGEAHTAVRGVECEGHAVSFLYNVVSKDSILVTAWSGGQLQIDALADEIQPVWTIGSPPRLHVDSHDHILALAMICELTSSEIPVVKLDQPIDHTVWLSHPPPLLRLAIVDLALPRKTESGSNIMMFVDPLMPERIYSVHNGGVDSILLHFLPFTSQSSGKEETVRTPSVHPVLSTCQTDNSSPLCGFEALSDSFGYSWIMGVTSMQECFVLEMKTWNLLLPIHVDMEKKSPISEELKEEDTPDIISKELLSGPKVVLVPQASPNLRSVAADSIEGRSTLHQYFKLFHENYVEYAHKVFFELKHHGPQLKRIVDVQHARLREAQEKLLKVEEKQSGLEERINHAIQVHNLLEKRLERLRNLPGAHKKPLSRAEREFKSELDHFTGVELDALQNSIDTLKARLRRHTQSSKANVLNQPRQLSGKNYVQDIQMSQLKSSLAKLSLVNSENSKKVKLVESALKSRESSR</sequence>
<dbReference type="InterPro" id="IPR019321">
    <property type="entry name" value="Nucleoporin_Nup88"/>
</dbReference>
<dbReference type="SUPFAM" id="SSF50978">
    <property type="entry name" value="WD40 repeat-like"/>
    <property type="match status" value="1"/>
</dbReference>
<dbReference type="InterPro" id="IPR037700">
    <property type="entry name" value="NUP88/NUP82"/>
</dbReference>
<dbReference type="PANTHER" id="PTHR13257">
    <property type="entry name" value="NUCLEOPORIN NUP84-RELATED"/>
    <property type="match status" value="1"/>
</dbReference>
<comment type="subcellular location">
    <subcellularLocation>
        <location evidence="1">Nucleus</location>
        <location evidence="1">Nuclear pore complex</location>
    </subcellularLocation>
</comment>
<proteinExistence type="predicted"/>
<evidence type="ECO:0000256" key="2">
    <source>
        <dbReference type="ARBA" id="ARBA00022448"/>
    </source>
</evidence>
<dbReference type="GO" id="GO:0000055">
    <property type="term" value="P:ribosomal large subunit export from nucleus"/>
    <property type="evidence" value="ECO:0000318"/>
    <property type="project" value="GO_Central"/>
</dbReference>
<dbReference type="GO" id="GO:0000056">
    <property type="term" value="P:ribosomal small subunit export from nucleus"/>
    <property type="evidence" value="ECO:0000318"/>
    <property type="project" value="GO_Central"/>
</dbReference>
<evidence type="ECO:0000256" key="1">
    <source>
        <dbReference type="ARBA" id="ARBA00004567"/>
    </source>
</evidence>
<keyword evidence="5" id="KW-0811">Translocation</keyword>
<accession>A0A2C9V3X8</accession>
<evidence type="ECO:0000256" key="3">
    <source>
        <dbReference type="ARBA" id="ARBA00022816"/>
    </source>
</evidence>
<dbReference type="OrthoDB" id="341482at2759"/>
<evidence type="ECO:0000256" key="4">
    <source>
        <dbReference type="ARBA" id="ARBA00022927"/>
    </source>
</evidence>
<dbReference type="Proteomes" id="UP000091857">
    <property type="component" value="Chromosome 10"/>
</dbReference>
<dbReference type="PANTHER" id="PTHR13257:SF0">
    <property type="entry name" value="NUCLEAR PORE COMPLEX PROTEIN NUP88"/>
    <property type="match status" value="1"/>
</dbReference>
<dbReference type="InterPro" id="IPR036322">
    <property type="entry name" value="WD40_repeat_dom_sf"/>
</dbReference>
<evidence type="ECO:0000256" key="7">
    <source>
        <dbReference type="ARBA" id="ARBA00023242"/>
    </source>
</evidence>
<keyword evidence="4" id="KW-0653">Protein transport</keyword>
<keyword evidence="6" id="KW-0906">Nuclear pore complex</keyword>
<dbReference type="GO" id="GO:0006611">
    <property type="term" value="P:protein export from nucleus"/>
    <property type="evidence" value="ECO:0007669"/>
    <property type="project" value="EnsemblPlants"/>
</dbReference>
<reference evidence="10" key="1">
    <citation type="journal article" date="2016" name="Nat. Biotechnol.">
        <title>Sequencing wild and cultivated cassava and related species reveals extensive interspecific hybridization and genetic diversity.</title>
        <authorList>
            <person name="Bredeson J.V."/>
            <person name="Lyons J.B."/>
            <person name="Prochnik S.E."/>
            <person name="Wu G.A."/>
            <person name="Ha C.M."/>
            <person name="Edsinger-Gonzales E."/>
            <person name="Grimwood J."/>
            <person name="Schmutz J."/>
            <person name="Rabbi I.Y."/>
            <person name="Egesi C."/>
            <person name="Nauluvula P."/>
            <person name="Lebot V."/>
            <person name="Ndunguru J."/>
            <person name="Mkamilo G."/>
            <person name="Bart R.S."/>
            <person name="Setter T.L."/>
            <person name="Gleadow R.M."/>
            <person name="Kulakow P."/>
            <person name="Ferguson M.E."/>
            <person name="Rounsley S."/>
            <person name="Rokhsar D.S."/>
        </authorList>
    </citation>
    <scope>NUCLEOTIDE SEQUENCE [LARGE SCALE GENOMIC DNA]</scope>
    <source>
        <strain evidence="10">cv. AM560-2</strain>
    </source>
</reference>
<dbReference type="AlphaFoldDB" id="A0A2C9V3X8"/>
<dbReference type="GO" id="GO:0017056">
    <property type="term" value="F:structural constituent of nuclear pore"/>
    <property type="evidence" value="ECO:0007669"/>
    <property type="project" value="InterPro"/>
</dbReference>
<gene>
    <name evidence="9" type="ORF">MANES_10G013600v8</name>
</gene>
<dbReference type="GO" id="GO:0006606">
    <property type="term" value="P:protein import into nucleus"/>
    <property type="evidence" value="ECO:0000318"/>
    <property type="project" value="GO_Central"/>
</dbReference>
<dbReference type="Pfam" id="PF10168">
    <property type="entry name" value="Nup88"/>
    <property type="match status" value="2"/>
</dbReference>
<evidence type="ECO:0000313" key="10">
    <source>
        <dbReference type="Proteomes" id="UP000091857"/>
    </source>
</evidence>
<evidence type="ECO:0008006" key="11">
    <source>
        <dbReference type="Google" id="ProtNLM"/>
    </source>
</evidence>
<protein>
    <recommendedName>
        <fullName evidence="11">Nucleoporin Nup88</fullName>
    </recommendedName>
</protein>
<dbReference type="GO" id="GO:0045087">
    <property type="term" value="P:innate immune response"/>
    <property type="evidence" value="ECO:0007669"/>
    <property type="project" value="EnsemblPlants"/>
</dbReference>
<keyword evidence="10" id="KW-1185">Reference proteome</keyword>
<dbReference type="EMBL" id="CM004396">
    <property type="protein sequence ID" value="OAY38427.1"/>
    <property type="molecule type" value="Genomic_DNA"/>
</dbReference>
<dbReference type="GO" id="GO:0005643">
    <property type="term" value="C:nuclear pore"/>
    <property type="evidence" value="ECO:0000318"/>
    <property type="project" value="GO_Central"/>
</dbReference>